<dbReference type="PANTHER" id="PTHR32305">
    <property type="match status" value="1"/>
</dbReference>
<organism evidence="4 5">
    <name type="scientific">Prauserella salsuginis</name>
    <dbReference type="NCBI Taxonomy" id="387889"/>
    <lineage>
        <taxon>Bacteria</taxon>
        <taxon>Bacillati</taxon>
        <taxon>Actinomycetota</taxon>
        <taxon>Actinomycetes</taxon>
        <taxon>Pseudonocardiales</taxon>
        <taxon>Pseudonocardiaceae</taxon>
        <taxon>Prauserella</taxon>
        <taxon>Prauserella salsuginis group</taxon>
    </lineage>
</organism>
<proteinExistence type="predicted"/>
<feature type="domain" description="DUF6531" evidence="3">
    <location>
        <begin position="343"/>
        <end position="415"/>
    </location>
</feature>
<dbReference type="NCBIfam" id="TIGR01643">
    <property type="entry name" value="YD_repeat_2x"/>
    <property type="match status" value="10"/>
</dbReference>
<feature type="region of interest" description="Disordered" evidence="1">
    <location>
        <begin position="1460"/>
        <end position="1529"/>
    </location>
</feature>
<feature type="region of interest" description="Disordered" evidence="1">
    <location>
        <begin position="282"/>
        <end position="345"/>
    </location>
</feature>
<dbReference type="Pfam" id="PF06013">
    <property type="entry name" value="WXG100"/>
    <property type="match status" value="1"/>
</dbReference>
<keyword evidence="5" id="KW-1185">Reference proteome</keyword>
<name>A0ABW6G8N7_9PSEU</name>
<dbReference type="SUPFAM" id="SSF140453">
    <property type="entry name" value="EsxAB dimer-like"/>
    <property type="match status" value="1"/>
</dbReference>
<feature type="region of interest" description="Disordered" evidence="1">
    <location>
        <begin position="1311"/>
        <end position="1344"/>
    </location>
</feature>
<dbReference type="Gene3D" id="1.10.287.1060">
    <property type="entry name" value="ESAT-6-like"/>
    <property type="match status" value="1"/>
</dbReference>
<protein>
    <submittedName>
        <fullName evidence="4">DUF6531 domain-containing protein</fullName>
    </submittedName>
</protein>
<accession>A0ABW6G8N7</accession>
<dbReference type="InterPro" id="IPR010310">
    <property type="entry name" value="T7SS_ESAT-6-like"/>
</dbReference>
<evidence type="ECO:0000259" key="3">
    <source>
        <dbReference type="Pfam" id="PF20148"/>
    </source>
</evidence>
<reference evidence="4 5" key="1">
    <citation type="submission" date="2024-09" db="EMBL/GenBank/DDBJ databases">
        <title>The Natural Products Discovery Center: Release of the First 8490 Sequenced Strains for Exploring Actinobacteria Biosynthetic Diversity.</title>
        <authorList>
            <person name="Kalkreuter E."/>
            <person name="Kautsar S.A."/>
            <person name="Yang D."/>
            <person name="Bader C.D."/>
            <person name="Teijaro C.N."/>
            <person name="Fluegel L."/>
            <person name="Davis C.M."/>
            <person name="Simpson J.R."/>
            <person name="Lauterbach L."/>
            <person name="Steele A.D."/>
            <person name="Gui C."/>
            <person name="Meng S."/>
            <person name="Li G."/>
            <person name="Viehrig K."/>
            <person name="Ye F."/>
            <person name="Su P."/>
            <person name="Kiefer A.F."/>
            <person name="Nichols A."/>
            <person name="Cepeda A.J."/>
            <person name="Yan W."/>
            <person name="Fan B."/>
            <person name="Jiang Y."/>
            <person name="Adhikari A."/>
            <person name="Zheng C.-J."/>
            <person name="Schuster L."/>
            <person name="Cowan T.M."/>
            <person name="Smanski M.J."/>
            <person name="Chevrette M.G."/>
            <person name="De Carvalho L.P.S."/>
            <person name="Shen B."/>
        </authorList>
    </citation>
    <scope>NUCLEOTIDE SEQUENCE [LARGE SCALE GENOMIC DNA]</scope>
    <source>
        <strain evidence="4 5">NPDC060353</strain>
    </source>
</reference>
<dbReference type="InterPro" id="IPR006530">
    <property type="entry name" value="YD"/>
</dbReference>
<gene>
    <name evidence="4" type="ORF">ACFWGY_19730</name>
</gene>
<dbReference type="InterPro" id="IPR022385">
    <property type="entry name" value="Rhs_assc_core"/>
</dbReference>
<feature type="compositionally biased region" description="Polar residues" evidence="1">
    <location>
        <begin position="1119"/>
        <end position="1130"/>
    </location>
</feature>
<feature type="compositionally biased region" description="Pro residues" evidence="1">
    <location>
        <begin position="1328"/>
        <end position="1338"/>
    </location>
</feature>
<dbReference type="InterPro" id="IPR036689">
    <property type="entry name" value="ESAT-6-like_sf"/>
</dbReference>
<feature type="region of interest" description="Disordered" evidence="1">
    <location>
        <begin position="1119"/>
        <end position="1139"/>
    </location>
</feature>
<evidence type="ECO:0000259" key="2">
    <source>
        <dbReference type="Pfam" id="PF03527"/>
    </source>
</evidence>
<dbReference type="PANTHER" id="PTHR32305:SF15">
    <property type="entry name" value="PROTEIN RHSA-RELATED"/>
    <property type="match status" value="1"/>
</dbReference>
<dbReference type="EMBL" id="JBHXCV010000013">
    <property type="protein sequence ID" value="MFD6795568.1"/>
    <property type="molecule type" value="Genomic_DNA"/>
</dbReference>
<dbReference type="Gene3D" id="2.180.10.10">
    <property type="entry name" value="RHS repeat-associated core"/>
    <property type="match status" value="5"/>
</dbReference>
<feature type="compositionally biased region" description="Low complexity" evidence="1">
    <location>
        <begin position="1493"/>
        <end position="1505"/>
    </location>
</feature>
<evidence type="ECO:0000313" key="4">
    <source>
        <dbReference type="EMBL" id="MFD6795568.1"/>
    </source>
</evidence>
<evidence type="ECO:0000313" key="5">
    <source>
        <dbReference type="Proteomes" id="UP001598673"/>
    </source>
</evidence>
<dbReference type="InterPro" id="IPR045351">
    <property type="entry name" value="DUF6531"/>
</dbReference>
<dbReference type="RefSeq" id="WP_258938180.1">
    <property type="nucleotide sequence ID" value="NZ_JANBBF010000014.1"/>
</dbReference>
<dbReference type="Proteomes" id="UP001598673">
    <property type="component" value="Unassembled WGS sequence"/>
</dbReference>
<sequence>MAGGSYQQLEDPVAILAKDPGLEGGAKIEDAIANAGIQVQAVNWVWEQVVGESLVETLITPITGDFEQIARGAAQWNNVRDALQAVRNNLNGGLEPLQSAWQGGAAESFSSEVSFQWTIGLEADAQAAKLIGMALAKVADGSKAACDKALGLIETIVNKLIEAAAMLPIPVVGWGRAVKIVVDVIQIVNAVLDLIDGITQLITSSIEVIQGIVATGTALSKLGSADNLNDVIGVANETGKGIAQVQSGREGISDAKTSIASASKDYVKSGLSYNDNVEGLDRERSAHRAEQQQATSAASSDTANSGGPTPARRPAAPADTSMATNAGHTETEARPREVVPGSGDPVDLATGQMFLTQQDLELAGVLPLVLERTHFSGYRVGRLFGPGWASTLDQRIEVEADAVYVAGADGGRLRYALPTTGGDPVVPATGSLWPLTRSADDVFTLQQPKLGRTLTFTGSGRIRHLSAIADRNGNRIDVRYGEPGADTAGDAVPSEVVHSGGYRVLVDSVDGLITGFRLANPRGEAIVVARFGYDEGRNLVAVHNSSGRPMRFTYDEYGSITQWTDRNGEWYRYHYDAAGRVTSSEGAGDALVGRWEYDDAARTRTFTDALGATTTYGFNEHWQLVSETDPLGNTTTRQWTSYNELLSETDALGRTTRWEYDDAGNVTKTTMPDGSTVVTQYNELGLPTRITGPDGRTEQRFHDAAGNLTSVVDPGGTLTRYTYGPRGALESVTDALGGTRRIRTDGAGLPVTVTDGRGGITRYIRDVFGRVGEVVDPAGGRLRMAWTIEGRLLSRTQPDGTTERWRYDAEGNVIEHVDALGMRTRTEYGNFDLPVAQVRPDGTRLEFRHDAALRLVSVRNPEGLTWDYTYDAAGRLTSETDFNGRTLRYRHDRTGALVSRTNGAGETVTFTRDALGNVVEKSGVDGNGTERVTRFEFDPAGRLVAATSPDAEVRYERDGCGRVLTETVNGATVRSSYDELGRRVARVTPSGAESRWSYDANGRPEELSSGGHTIRFSYDAAGREVRRRVDAGAELVQAWDVNHRLASQTLTAPNLYTPGGPSRVVQQRAYRYRQDGFLAAVDDRIDGSRTFDLDSSGRITVVRGHGWAEQYAYDASGNITHGSWPSTPDGSGSPEAQGPREYTGTLIRRAGAVAYEHDAQGRVVRRRAAAPSGAERSSTFTWDAEDRLTTVTTTDGTRWRYVYDPLGRRIAKQRLSSSGAVAESVAFHWDGVTLAEQTATGPSPDGYTPGRSSTTTWDFEPDSFRPVTQRERTRGGDGPAIPAGGAGFDAPVGPGPVGGAPVGGAPVGGAPVGGAPVGTGPTGIGPAGQPPAGHPPAGTPAAGGSQEWVDRQFYALVTDLVGTPLEMIDPDGDLAWHSRSTIWGQSVTGGPQGGPYCPLRFPGQYHDPETGDNYNCFRFYDPAIGGYSAADPIGLEGGVTPHRYVANPVHAYDPLGLAPCSGPARPAPDTSGGDGALNSGHLDQARGNLTGEAASPNAGDAAAPSTGPQRPGASGLGAMERQHGTPPPR</sequence>
<feature type="region of interest" description="Disordered" evidence="1">
    <location>
        <begin position="1268"/>
        <end position="1287"/>
    </location>
</feature>
<dbReference type="Pfam" id="PF20148">
    <property type="entry name" value="DUF6531"/>
    <property type="match status" value="1"/>
</dbReference>
<feature type="compositionally biased region" description="Low complexity" evidence="1">
    <location>
        <begin position="291"/>
        <end position="300"/>
    </location>
</feature>
<dbReference type="Pfam" id="PF03527">
    <property type="entry name" value="RHS"/>
    <property type="match status" value="1"/>
</dbReference>
<dbReference type="InterPro" id="IPR001826">
    <property type="entry name" value="RHS"/>
</dbReference>
<comment type="caution">
    <text evidence="4">The sequence shown here is derived from an EMBL/GenBank/DDBJ whole genome shotgun (WGS) entry which is preliminary data.</text>
</comment>
<dbReference type="InterPro" id="IPR031325">
    <property type="entry name" value="RHS_repeat"/>
</dbReference>
<dbReference type="Pfam" id="PF05593">
    <property type="entry name" value="RHS_repeat"/>
    <property type="match status" value="6"/>
</dbReference>
<feature type="compositionally biased region" description="Low complexity" evidence="1">
    <location>
        <begin position="308"/>
        <end position="318"/>
    </location>
</feature>
<dbReference type="InterPro" id="IPR050708">
    <property type="entry name" value="T6SS_VgrG/RHS"/>
</dbReference>
<evidence type="ECO:0000256" key="1">
    <source>
        <dbReference type="SAM" id="MobiDB-lite"/>
    </source>
</evidence>
<feature type="compositionally biased region" description="Gly residues" evidence="1">
    <location>
        <begin position="1311"/>
        <end position="1326"/>
    </location>
</feature>
<feature type="domain" description="RHS protein conserved region" evidence="2">
    <location>
        <begin position="1357"/>
        <end position="1385"/>
    </location>
</feature>
<feature type="region of interest" description="Disordered" evidence="1">
    <location>
        <begin position="1237"/>
        <end position="1262"/>
    </location>
</feature>
<dbReference type="NCBIfam" id="TIGR03696">
    <property type="entry name" value="Rhs_assc_core"/>
    <property type="match status" value="1"/>
</dbReference>